<feature type="compositionally biased region" description="Low complexity" evidence="1">
    <location>
        <begin position="26"/>
        <end position="38"/>
    </location>
</feature>
<name>A0A929N2Y8_9ACTO</name>
<protein>
    <submittedName>
        <fullName evidence="2">MFS transporter</fullName>
    </submittedName>
</protein>
<gene>
    <name evidence="2" type="ORF">HXK03_02885</name>
</gene>
<evidence type="ECO:0000313" key="2">
    <source>
        <dbReference type="EMBL" id="MBF0939809.1"/>
    </source>
</evidence>
<dbReference type="EMBL" id="JABZFZ010000100">
    <property type="protein sequence ID" value="MBF0939809.1"/>
    <property type="molecule type" value="Genomic_DNA"/>
</dbReference>
<evidence type="ECO:0000313" key="3">
    <source>
        <dbReference type="Proteomes" id="UP000718630"/>
    </source>
</evidence>
<dbReference type="AlphaFoldDB" id="A0A929N2Y8"/>
<accession>A0A929N2Y8</accession>
<feature type="region of interest" description="Disordered" evidence="1">
    <location>
        <begin position="1"/>
        <end position="38"/>
    </location>
</feature>
<evidence type="ECO:0000256" key="1">
    <source>
        <dbReference type="SAM" id="MobiDB-lite"/>
    </source>
</evidence>
<organism evidence="2 3">
    <name type="scientific">Schaalia georgiae</name>
    <dbReference type="NCBI Taxonomy" id="52768"/>
    <lineage>
        <taxon>Bacteria</taxon>
        <taxon>Bacillati</taxon>
        <taxon>Actinomycetota</taxon>
        <taxon>Actinomycetes</taxon>
        <taxon>Actinomycetales</taxon>
        <taxon>Actinomycetaceae</taxon>
        <taxon>Schaalia</taxon>
    </lineage>
</organism>
<dbReference type="Proteomes" id="UP000718630">
    <property type="component" value="Unassembled WGS sequence"/>
</dbReference>
<comment type="caution">
    <text evidence="2">The sequence shown here is derived from an EMBL/GenBank/DDBJ whole genome shotgun (WGS) entry which is preliminary data.</text>
</comment>
<proteinExistence type="predicted"/>
<sequence>MEAAKENRAQPDAWAGETAGAGAGADAGTAAAAGGRTSADGTGLQAQVGVVLAAVFLTYVGQSTLNPVIAPLSRLVGLKEWQIGLTISVAALMV</sequence>
<feature type="non-terminal residue" evidence="2">
    <location>
        <position position="94"/>
    </location>
</feature>
<reference evidence="2" key="1">
    <citation type="submission" date="2020-04" db="EMBL/GenBank/DDBJ databases">
        <title>Deep metagenomics examines the oral microbiome during advanced dental caries in children, revealing novel taxa and co-occurrences with host molecules.</title>
        <authorList>
            <person name="Baker J.L."/>
            <person name="Morton J.T."/>
            <person name="Dinis M."/>
            <person name="Alvarez R."/>
            <person name="Tran N.C."/>
            <person name="Knight R."/>
            <person name="Edlund A."/>
        </authorList>
    </citation>
    <scope>NUCLEOTIDE SEQUENCE</scope>
    <source>
        <strain evidence="2">JCVI_32_bin.64</strain>
    </source>
</reference>